<dbReference type="SUPFAM" id="SSF49899">
    <property type="entry name" value="Concanavalin A-like lectins/glucanases"/>
    <property type="match status" value="1"/>
</dbReference>
<feature type="signal peptide" evidence="5">
    <location>
        <begin position="1"/>
        <end position="16"/>
    </location>
</feature>
<evidence type="ECO:0000256" key="1">
    <source>
        <dbReference type="ARBA" id="ARBA00009902"/>
    </source>
</evidence>
<dbReference type="RefSeq" id="WP_079684878.1">
    <property type="nucleotide sequence ID" value="NZ_FUZU01000001.1"/>
</dbReference>
<feature type="chain" id="PRO_5012278759" evidence="5">
    <location>
        <begin position="17"/>
        <end position="522"/>
    </location>
</feature>
<evidence type="ECO:0000313" key="8">
    <source>
        <dbReference type="EMBL" id="SKC40870.1"/>
    </source>
</evidence>
<comment type="similarity">
    <text evidence="1 4">Belongs to the glycosyl hydrolase 32 family.</text>
</comment>
<dbReference type="EMBL" id="FUZU01000001">
    <property type="protein sequence ID" value="SKC40870.1"/>
    <property type="molecule type" value="Genomic_DNA"/>
</dbReference>
<dbReference type="PANTHER" id="PTHR42800:SF1">
    <property type="entry name" value="EXOINULINASE INUD (AFU_ORTHOLOGUE AFUA_5G00480)"/>
    <property type="match status" value="1"/>
</dbReference>
<sequence>MLKYLLFLNILFIVCACTTKPPVESPGSVTTDTVITRYSEPYRPAFHFSPDHNWMNDPNGLLFYEGEYHLFYQYNPFGNKWGHMSWGHAVSNDLLHWEHLPVAIAEYIDKASGDSTMIFSGSAVADVNNTSGFFPKDSGGIVAIYTSHIHKNNQQLTQHQSIAYSADRGRAFTRYENNPVLDKKLKDFRDPKVFWYAPEKKWVMSVVIPDKFKAQFYTSKNLKEWTLLSEFGPLGDTAKIWECPDLVEVPLLDDSSKKKWVLFISNSHPQGPTYVGMQYFVGNFDGKKFTPENPTQYPLYLEYGKDFYAAVTFNNIPQKDGRTILLGWANNWAYGQDIPTSSWRSAMTLPREVYLKNTPQGYRIVQKPVKEIVALREDSVHYTPPGKVFPGKAFEAEYVYTSGTAAKFGLKIITGEDEQTIIGYDKKKEEVFLDRTKSGNVAFHQTFPSVERAPAKLQNGKLKLHVFVDNSIIEVFINDGENVITDQIFPSSAEYSLEQFKEGGEAVTNLRVWKIKSVWLRE</sequence>
<gene>
    <name evidence="8" type="ORF">SAMN05660236_0235</name>
</gene>
<dbReference type="Proteomes" id="UP000190961">
    <property type="component" value="Unassembled WGS sequence"/>
</dbReference>
<dbReference type="InterPro" id="IPR001362">
    <property type="entry name" value="Glyco_hydro_32"/>
</dbReference>
<protein>
    <submittedName>
        <fullName evidence="8">Fructan beta-fructosidase</fullName>
    </submittedName>
</protein>
<reference evidence="8 9" key="1">
    <citation type="submission" date="2017-02" db="EMBL/GenBank/DDBJ databases">
        <authorList>
            <person name="Peterson S.W."/>
        </authorList>
    </citation>
    <scope>NUCLEOTIDE SEQUENCE [LARGE SCALE GENOMIC DNA]</scope>
    <source>
        <strain evidence="8 9">DSM 25262</strain>
    </source>
</reference>
<feature type="domain" description="Glycosyl hydrolase family 32 C-terminal" evidence="7">
    <location>
        <begin position="382"/>
        <end position="514"/>
    </location>
</feature>
<dbReference type="AlphaFoldDB" id="A0A1T5IP33"/>
<feature type="domain" description="Glycosyl hydrolase family 32 N-terminal" evidence="6">
    <location>
        <begin position="47"/>
        <end position="368"/>
    </location>
</feature>
<dbReference type="STRING" id="688867.SAMN05660236_0235"/>
<dbReference type="GO" id="GO:0005737">
    <property type="term" value="C:cytoplasm"/>
    <property type="evidence" value="ECO:0007669"/>
    <property type="project" value="TreeGrafter"/>
</dbReference>
<organism evidence="8 9">
    <name type="scientific">Ohtaekwangia koreensis</name>
    <dbReference type="NCBI Taxonomy" id="688867"/>
    <lineage>
        <taxon>Bacteria</taxon>
        <taxon>Pseudomonadati</taxon>
        <taxon>Bacteroidota</taxon>
        <taxon>Cytophagia</taxon>
        <taxon>Cytophagales</taxon>
        <taxon>Fulvivirgaceae</taxon>
        <taxon>Ohtaekwangia</taxon>
    </lineage>
</organism>
<name>A0A1T5IP33_9BACT</name>
<proteinExistence type="inferred from homology"/>
<accession>A0A1T5IP33</accession>
<dbReference type="GO" id="GO:0005987">
    <property type="term" value="P:sucrose catabolic process"/>
    <property type="evidence" value="ECO:0007669"/>
    <property type="project" value="TreeGrafter"/>
</dbReference>
<dbReference type="OrthoDB" id="9759709at2"/>
<dbReference type="CDD" id="cd18622">
    <property type="entry name" value="GH32_Inu-like"/>
    <property type="match status" value="1"/>
</dbReference>
<keyword evidence="3 4" id="KW-0326">Glycosidase</keyword>
<keyword evidence="5" id="KW-0732">Signal</keyword>
<dbReference type="SMART" id="SM00640">
    <property type="entry name" value="Glyco_32"/>
    <property type="match status" value="1"/>
</dbReference>
<evidence type="ECO:0000313" key="9">
    <source>
        <dbReference type="Proteomes" id="UP000190961"/>
    </source>
</evidence>
<dbReference type="PROSITE" id="PS51257">
    <property type="entry name" value="PROKAR_LIPOPROTEIN"/>
    <property type="match status" value="1"/>
</dbReference>
<dbReference type="InterPro" id="IPR013148">
    <property type="entry name" value="Glyco_hydro_32_N"/>
</dbReference>
<evidence type="ECO:0000256" key="5">
    <source>
        <dbReference type="SAM" id="SignalP"/>
    </source>
</evidence>
<evidence type="ECO:0000256" key="4">
    <source>
        <dbReference type="RuleBase" id="RU362110"/>
    </source>
</evidence>
<evidence type="ECO:0000256" key="2">
    <source>
        <dbReference type="ARBA" id="ARBA00022801"/>
    </source>
</evidence>
<keyword evidence="2 4" id="KW-0378">Hydrolase</keyword>
<dbReference type="PROSITE" id="PS00609">
    <property type="entry name" value="GLYCOSYL_HYDROL_F32"/>
    <property type="match status" value="1"/>
</dbReference>
<dbReference type="Pfam" id="PF08244">
    <property type="entry name" value="Glyco_hydro_32C"/>
    <property type="match status" value="1"/>
</dbReference>
<evidence type="ECO:0000259" key="7">
    <source>
        <dbReference type="Pfam" id="PF08244"/>
    </source>
</evidence>
<evidence type="ECO:0000259" key="6">
    <source>
        <dbReference type="Pfam" id="PF00251"/>
    </source>
</evidence>
<dbReference type="InterPro" id="IPR023296">
    <property type="entry name" value="Glyco_hydro_beta-prop_sf"/>
</dbReference>
<dbReference type="InterPro" id="IPR013189">
    <property type="entry name" value="Glyco_hydro_32_C"/>
</dbReference>
<dbReference type="InterPro" id="IPR013320">
    <property type="entry name" value="ConA-like_dom_sf"/>
</dbReference>
<dbReference type="SUPFAM" id="SSF75005">
    <property type="entry name" value="Arabinanase/levansucrase/invertase"/>
    <property type="match status" value="1"/>
</dbReference>
<keyword evidence="9" id="KW-1185">Reference proteome</keyword>
<dbReference type="Pfam" id="PF00251">
    <property type="entry name" value="Glyco_hydro_32N"/>
    <property type="match status" value="1"/>
</dbReference>
<dbReference type="PANTHER" id="PTHR42800">
    <property type="entry name" value="EXOINULINASE INUD (AFU_ORTHOLOGUE AFUA_5G00480)"/>
    <property type="match status" value="1"/>
</dbReference>
<dbReference type="InterPro" id="IPR018053">
    <property type="entry name" value="Glyco_hydro_32_AS"/>
</dbReference>
<dbReference type="Gene3D" id="2.60.120.560">
    <property type="entry name" value="Exo-inulinase, domain 1"/>
    <property type="match status" value="1"/>
</dbReference>
<dbReference type="Gene3D" id="2.115.10.20">
    <property type="entry name" value="Glycosyl hydrolase domain, family 43"/>
    <property type="match status" value="1"/>
</dbReference>
<evidence type="ECO:0000256" key="3">
    <source>
        <dbReference type="ARBA" id="ARBA00023295"/>
    </source>
</evidence>
<dbReference type="GO" id="GO:0004575">
    <property type="term" value="F:sucrose alpha-glucosidase activity"/>
    <property type="evidence" value="ECO:0007669"/>
    <property type="project" value="TreeGrafter"/>
</dbReference>